<evidence type="ECO:0000256" key="7">
    <source>
        <dbReference type="SAM" id="Phobius"/>
    </source>
</evidence>
<feature type="binding site" evidence="6">
    <location>
        <position position="367"/>
    </location>
    <ligand>
        <name>Ca(2+)</name>
        <dbReference type="ChEBI" id="CHEBI:29108"/>
    </ligand>
</feature>
<keyword evidence="7" id="KW-1133">Transmembrane helix</keyword>
<dbReference type="GO" id="GO:0045134">
    <property type="term" value="F:UDP phosphatase activity"/>
    <property type="evidence" value="ECO:0007669"/>
    <property type="project" value="TreeGrafter"/>
</dbReference>
<evidence type="ECO:0000256" key="4">
    <source>
        <dbReference type="ARBA" id="ARBA00022837"/>
    </source>
</evidence>
<dbReference type="SUPFAM" id="SSF101887">
    <property type="entry name" value="Apyrase"/>
    <property type="match status" value="1"/>
</dbReference>
<feature type="binding site" evidence="6">
    <location>
        <position position="310"/>
    </location>
    <ligand>
        <name>Ca(2+)</name>
        <dbReference type="ChEBI" id="CHEBI:29108"/>
    </ligand>
</feature>
<keyword evidence="2 6" id="KW-0479">Metal-binding</keyword>
<evidence type="ECO:0000256" key="2">
    <source>
        <dbReference type="ARBA" id="ARBA00022723"/>
    </source>
</evidence>
<sequence>MFPAPPEPRRAVRKDIPRNLAIGIAAFLTLVITIPFFFSGSSASLRAVPYEPDAIPESMPFAIITDLDKRSHRTSDKKKPFWVASMKHGVLHYNAAKGSFRVEWVSDHEVQSKHSEEGRGMELSELVRYRNQMFTFDDRSGIVYELDNFDPRSSEDPAVFPRHILMEGDGRTDKGFKCEWATVKDDEMYVGSFGKEFTDPKGIRPPGFGNMWVKVIDKELRVRHEDWTNRFIAMRDAVGYGSPGYLLHETAIWNPFLNKWHFLPRRASKAEYSEAADEKMGTNLLISTGPAFDSFDYITVGTVTAERGFSSAKLIPGSKGRIIIALKSAESSLAGGEAVQTSFISIFTVDGKMLLEEEEITGGAKFEGIEFTT</sequence>
<dbReference type="OMA" id="EDEHKGT"/>
<dbReference type="GO" id="GO:0004382">
    <property type="term" value="F:GDP phosphatase activity"/>
    <property type="evidence" value="ECO:0007669"/>
    <property type="project" value="TreeGrafter"/>
</dbReference>
<dbReference type="Proteomes" id="UP000323011">
    <property type="component" value="Unassembled WGS sequence"/>
</dbReference>
<keyword evidence="3" id="KW-0378">Hydrolase</keyword>
<gene>
    <name evidence="8" type="ORF">FNF29_01999</name>
</gene>
<dbReference type="InterPro" id="IPR009283">
    <property type="entry name" value="Apyrase"/>
</dbReference>
<feature type="binding site" evidence="6">
    <location>
        <position position="125"/>
    </location>
    <ligand>
        <name>Ca(2+)</name>
        <dbReference type="ChEBI" id="CHEBI:29108"/>
    </ligand>
</feature>
<dbReference type="AlphaFoldDB" id="A0A5A8CRA2"/>
<dbReference type="Pfam" id="PF06079">
    <property type="entry name" value="Apyrase"/>
    <property type="match status" value="1"/>
</dbReference>
<protein>
    <recommendedName>
        <fullName evidence="10">Apyrase</fullName>
    </recommendedName>
</protein>
<comment type="cofactor">
    <cofactor evidence="1 6">
        <name>Ca(2+)</name>
        <dbReference type="ChEBI" id="CHEBI:29108"/>
    </cofactor>
</comment>
<evidence type="ECO:0008006" key="10">
    <source>
        <dbReference type="Google" id="ProtNLM"/>
    </source>
</evidence>
<evidence type="ECO:0000256" key="6">
    <source>
        <dbReference type="PIRSR" id="PIRSR609283-1"/>
    </source>
</evidence>
<dbReference type="PANTHER" id="PTHR13023:SF3">
    <property type="entry name" value="SOLUBLE CALCIUM-ACTIVATED NUCLEOTIDASE 1"/>
    <property type="match status" value="1"/>
</dbReference>
<accession>A0A5A8CRA2</accession>
<name>A0A5A8CRA2_CAFRO</name>
<comment type="similarity">
    <text evidence="5">Belongs to the apyrase family.</text>
</comment>
<evidence type="ECO:0000313" key="9">
    <source>
        <dbReference type="Proteomes" id="UP000323011"/>
    </source>
</evidence>
<feature type="binding site" evidence="6">
    <location>
        <position position="179"/>
    </location>
    <ligand>
        <name>Ca(2+)</name>
        <dbReference type="ChEBI" id="CHEBI:29108"/>
    </ligand>
</feature>
<dbReference type="EMBL" id="VLTN01000008">
    <property type="protein sequence ID" value="KAA0155248.1"/>
    <property type="molecule type" value="Genomic_DNA"/>
</dbReference>
<dbReference type="GO" id="GO:0005509">
    <property type="term" value="F:calcium ion binding"/>
    <property type="evidence" value="ECO:0007669"/>
    <property type="project" value="InterPro"/>
</dbReference>
<dbReference type="Gene3D" id="2.120.10.100">
    <property type="entry name" value="Apyrase"/>
    <property type="match status" value="1"/>
</dbReference>
<evidence type="ECO:0000313" key="8">
    <source>
        <dbReference type="EMBL" id="KAA0155248.1"/>
    </source>
</evidence>
<keyword evidence="9" id="KW-1185">Reference proteome</keyword>
<feature type="binding site" evidence="6">
    <location>
        <position position="124"/>
    </location>
    <ligand>
        <name>Ca(2+)</name>
        <dbReference type="ChEBI" id="CHEBI:29108"/>
    </ligand>
</feature>
<keyword evidence="7" id="KW-0472">Membrane</keyword>
<keyword evidence="7" id="KW-0812">Transmembrane</keyword>
<comment type="caution">
    <text evidence="8">The sequence shown here is derived from an EMBL/GenBank/DDBJ whole genome shotgun (WGS) entry which is preliminary data.</text>
</comment>
<dbReference type="PANTHER" id="PTHR13023">
    <property type="entry name" value="APYRASE"/>
    <property type="match status" value="1"/>
</dbReference>
<feature type="binding site" evidence="6">
    <location>
        <position position="249"/>
    </location>
    <ligand>
        <name>Ca(2+)</name>
        <dbReference type="ChEBI" id="CHEBI:29108"/>
    </ligand>
</feature>
<reference evidence="8 9" key="1">
    <citation type="submission" date="2019-07" db="EMBL/GenBank/DDBJ databases">
        <title>Genomes of Cafeteria roenbergensis.</title>
        <authorList>
            <person name="Fischer M.G."/>
            <person name="Hackl T."/>
            <person name="Roman M."/>
        </authorList>
    </citation>
    <scope>NUCLEOTIDE SEQUENCE [LARGE SCALE GENOMIC DNA]</scope>
    <source>
        <strain evidence="8 9">BVI</strain>
    </source>
</reference>
<proteinExistence type="inferred from homology"/>
<evidence type="ECO:0000256" key="3">
    <source>
        <dbReference type="ARBA" id="ARBA00022801"/>
    </source>
</evidence>
<keyword evidence="4 6" id="KW-0106">Calcium</keyword>
<feature type="transmembrane region" description="Helical" evidence="7">
    <location>
        <begin position="20"/>
        <end position="38"/>
    </location>
</feature>
<evidence type="ECO:0000256" key="1">
    <source>
        <dbReference type="ARBA" id="ARBA00001913"/>
    </source>
</evidence>
<organism evidence="8 9">
    <name type="scientific">Cafeteria roenbergensis</name>
    <name type="common">Marine flagellate</name>
    <dbReference type="NCBI Taxonomy" id="33653"/>
    <lineage>
        <taxon>Eukaryota</taxon>
        <taxon>Sar</taxon>
        <taxon>Stramenopiles</taxon>
        <taxon>Bigyra</taxon>
        <taxon>Opalozoa</taxon>
        <taxon>Bicosoecida</taxon>
        <taxon>Cafeteriaceae</taxon>
        <taxon>Cafeteria</taxon>
    </lineage>
</organism>
<dbReference type="InterPro" id="IPR036258">
    <property type="entry name" value="Apyrase_sf"/>
</dbReference>
<evidence type="ECO:0000256" key="5">
    <source>
        <dbReference type="ARBA" id="ARBA00025738"/>
    </source>
</evidence>
<dbReference type="GO" id="GO:0030166">
    <property type="term" value="P:proteoglycan biosynthetic process"/>
    <property type="evidence" value="ECO:0007669"/>
    <property type="project" value="TreeGrafter"/>
</dbReference>